<evidence type="ECO:0000256" key="1">
    <source>
        <dbReference type="SAM" id="SignalP"/>
    </source>
</evidence>
<sequence length="77" mass="8880">MRERTGSPRSFTSKRLLVLLLLLLLLLPGSSSIWHACVCVCVRPFLRSYRLRVCIAISSHLHTTDSPPEMELLRFVW</sequence>
<feature type="signal peptide" evidence="1">
    <location>
        <begin position="1"/>
        <end position="32"/>
    </location>
</feature>
<proteinExistence type="predicted"/>
<dbReference type="AlphaFoldDB" id="A0A2M4DLW0"/>
<dbReference type="EMBL" id="GGFL01013930">
    <property type="protein sequence ID" value="MBW78108.1"/>
    <property type="molecule type" value="Transcribed_RNA"/>
</dbReference>
<organism evidence="2">
    <name type="scientific">Anopheles darlingi</name>
    <name type="common">Mosquito</name>
    <dbReference type="NCBI Taxonomy" id="43151"/>
    <lineage>
        <taxon>Eukaryota</taxon>
        <taxon>Metazoa</taxon>
        <taxon>Ecdysozoa</taxon>
        <taxon>Arthropoda</taxon>
        <taxon>Hexapoda</taxon>
        <taxon>Insecta</taxon>
        <taxon>Pterygota</taxon>
        <taxon>Neoptera</taxon>
        <taxon>Endopterygota</taxon>
        <taxon>Diptera</taxon>
        <taxon>Nematocera</taxon>
        <taxon>Culicoidea</taxon>
        <taxon>Culicidae</taxon>
        <taxon>Anophelinae</taxon>
        <taxon>Anopheles</taxon>
    </lineage>
</organism>
<feature type="chain" id="PRO_5014630371" evidence="1">
    <location>
        <begin position="33"/>
        <end position="77"/>
    </location>
</feature>
<accession>A0A2M4DLW0</accession>
<evidence type="ECO:0000313" key="2">
    <source>
        <dbReference type="EMBL" id="MBW78108.1"/>
    </source>
</evidence>
<keyword evidence="1" id="KW-0732">Signal</keyword>
<reference evidence="2" key="1">
    <citation type="submission" date="2018-01" db="EMBL/GenBank/DDBJ databases">
        <title>An insight into the sialome of Amazonian anophelines.</title>
        <authorList>
            <person name="Ribeiro J.M."/>
            <person name="Scarpassa V."/>
            <person name="Calvo E."/>
        </authorList>
    </citation>
    <scope>NUCLEOTIDE SEQUENCE</scope>
</reference>
<name>A0A2M4DLW0_ANODA</name>
<protein>
    <submittedName>
        <fullName evidence="2">Putative secreted protein</fullName>
    </submittedName>
</protein>